<dbReference type="OrthoDB" id="2017405at2759"/>
<protein>
    <recommendedName>
        <fullName evidence="3">Early meiotic induction protein 1</fullName>
    </recommendedName>
</protein>
<evidence type="ECO:0000313" key="2">
    <source>
        <dbReference type="EMBL" id="EGU81118.1"/>
    </source>
</evidence>
<reference evidence="2" key="1">
    <citation type="journal article" date="2012" name="Mol. Plant Microbe Interact.">
        <title>A highly conserved effector in Fusarium oxysporum is required for full virulence on Arabidopsis.</title>
        <authorList>
            <person name="Thatcher L.F."/>
            <person name="Gardiner D.M."/>
            <person name="Kazan K."/>
            <person name="Manners J."/>
        </authorList>
    </citation>
    <scope>NUCLEOTIDE SEQUENCE [LARGE SCALE GENOMIC DNA]</scope>
    <source>
        <strain evidence="2">Fo5176</strain>
    </source>
</reference>
<accession>F9FPR2</accession>
<feature type="compositionally biased region" description="Low complexity" evidence="1">
    <location>
        <begin position="17"/>
        <end position="52"/>
    </location>
</feature>
<comment type="caution">
    <text evidence="2">The sequence shown here is derived from an EMBL/GenBank/DDBJ whole genome shotgun (WGS) entry which is preliminary data.</text>
</comment>
<dbReference type="PANTHER" id="PTHR28052:SF1">
    <property type="entry name" value="UPF0545 PROTEIN C22ORF39"/>
    <property type="match status" value="1"/>
</dbReference>
<sequence length="251" mass="28331">MGWLWSSTPSSEDKSAAPVTETPPVTSTTTTTTTTTTSDPSTSAPSNSNTDPEIQKFIDLFEAEKNAKPSTTEDQQQQTSSSSKIPSWLSLKKSTRSSAPTPADIPPRDALSEALLPTDMSCRQAFDQAWACNSMGGQFNAVYRYGEMRSCSEHWDDFWFCMRTKSYSPEMREKAIRDYYRAKEFTKYGPGKPSSEDVWESREDKKNSQYLKQDLLLSSSGCQRLLPFPENVVRIYQTIQRLLYSVLSTQQ</sequence>
<organism evidence="2">
    <name type="scientific">Fusarium oxysporum (strain Fo5176)</name>
    <name type="common">Fusarium vascular wilt</name>
    <dbReference type="NCBI Taxonomy" id="660025"/>
    <lineage>
        <taxon>Eukaryota</taxon>
        <taxon>Fungi</taxon>
        <taxon>Dikarya</taxon>
        <taxon>Ascomycota</taxon>
        <taxon>Pezizomycotina</taxon>
        <taxon>Sordariomycetes</taxon>
        <taxon>Hypocreomycetidae</taxon>
        <taxon>Hypocreales</taxon>
        <taxon>Nectriaceae</taxon>
        <taxon>Fusarium</taxon>
        <taxon>Fusarium oxysporum species complex</taxon>
    </lineage>
</organism>
<proteinExistence type="predicted"/>
<dbReference type="PaxDb" id="5507-FOXG_00794P0"/>
<feature type="region of interest" description="Disordered" evidence="1">
    <location>
        <begin position="1"/>
        <end position="109"/>
    </location>
</feature>
<gene>
    <name evidence="2" type="ORF">FOXB_08392</name>
</gene>
<feature type="compositionally biased region" description="Low complexity" evidence="1">
    <location>
        <begin position="70"/>
        <end position="92"/>
    </location>
</feature>
<dbReference type="STRING" id="660025.F9FPR2"/>
<evidence type="ECO:0008006" key="3">
    <source>
        <dbReference type="Google" id="ProtNLM"/>
    </source>
</evidence>
<dbReference type="PANTHER" id="PTHR28052">
    <property type="entry name" value="UPF0545 PROTEIN C22ORF39"/>
    <property type="match status" value="1"/>
</dbReference>
<feature type="compositionally biased region" description="Polar residues" evidence="1">
    <location>
        <begin position="1"/>
        <end position="10"/>
    </location>
</feature>
<dbReference type="InterPro" id="IPR021475">
    <property type="entry name" value="Pants/Emi1-like"/>
</dbReference>
<dbReference type="EMBL" id="AFQF01002500">
    <property type="protein sequence ID" value="EGU81118.1"/>
    <property type="molecule type" value="Genomic_DNA"/>
</dbReference>
<evidence type="ECO:0000256" key="1">
    <source>
        <dbReference type="SAM" id="MobiDB-lite"/>
    </source>
</evidence>
<name>F9FPR2_FUSOF</name>
<dbReference type="AlphaFoldDB" id="F9FPR2"/>
<dbReference type="Pfam" id="PF11326">
    <property type="entry name" value="PANTS-like"/>
    <property type="match status" value="1"/>
</dbReference>